<dbReference type="EMBL" id="LR798226">
    <property type="protein sequence ID" value="CAB5207257.1"/>
    <property type="molecule type" value="Genomic_DNA"/>
</dbReference>
<sequence length="102" mass="11457">MSYADLELKVIRWGEDRGIVQNSTPAAQAKKTLEELDELYTAIRNNDREEMIDAYGDILVTLIMGCACADLDLVDCLDHAFQQIKDRKGYLGADGIFVKDQT</sequence>
<organism evidence="2">
    <name type="scientific">uncultured Caudovirales phage</name>
    <dbReference type="NCBI Taxonomy" id="2100421"/>
    <lineage>
        <taxon>Viruses</taxon>
        <taxon>Duplodnaviria</taxon>
        <taxon>Heunggongvirae</taxon>
        <taxon>Uroviricota</taxon>
        <taxon>Caudoviricetes</taxon>
        <taxon>Peduoviridae</taxon>
        <taxon>Maltschvirus</taxon>
        <taxon>Maltschvirus maltsch</taxon>
    </lineage>
</organism>
<dbReference type="InterPro" id="IPR004518">
    <property type="entry name" value="MazG-like_dom"/>
</dbReference>
<dbReference type="CDD" id="cd11540">
    <property type="entry name" value="NTP-PPase_u3"/>
    <property type="match status" value="1"/>
</dbReference>
<dbReference type="Pfam" id="PF03819">
    <property type="entry name" value="MazG"/>
    <property type="match status" value="1"/>
</dbReference>
<gene>
    <name evidence="2" type="ORF">UFOVP183_53</name>
</gene>
<protein>
    <submittedName>
        <fullName evidence="2">NTP-PPase_u3 domain containing protein</fullName>
    </submittedName>
</protein>
<accession>A0A6J7WDR0</accession>
<dbReference type="SUPFAM" id="SSF101386">
    <property type="entry name" value="all-alpha NTP pyrophosphatases"/>
    <property type="match status" value="1"/>
</dbReference>
<name>A0A6J7WDR0_9CAUD</name>
<feature type="domain" description="NTP pyrophosphohydrolase MazG-like" evidence="1">
    <location>
        <begin position="25"/>
        <end position="87"/>
    </location>
</feature>
<dbReference type="Gene3D" id="1.10.287.1080">
    <property type="entry name" value="MazG-like"/>
    <property type="match status" value="1"/>
</dbReference>
<proteinExistence type="predicted"/>
<reference evidence="2" key="1">
    <citation type="submission" date="2020-05" db="EMBL/GenBank/DDBJ databases">
        <authorList>
            <person name="Chiriac C."/>
            <person name="Salcher M."/>
            <person name="Ghai R."/>
            <person name="Kavagutti S V."/>
        </authorList>
    </citation>
    <scope>NUCLEOTIDE SEQUENCE</scope>
</reference>
<evidence type="ECO:0000313" key="2">
    <source>
        <dbReference type="EMBL" id="CAB5207257.1"/>
    </source>
</evidence>
<evidence type="ECO:0000259" key="1">
    <source>
        <dbReference type="Pfam" id="PF03819"/>
    </source>
</evidence>